<feature type="transmembrane region" description="Helical" evidence="1">
    <location>
        <begin position="37"/>
        <end position="57"/>
    </location>
</feature>
<accession>A0ABT0PH39</accession>
<dbReference type="Proteomes" id="UP001203338">
    <property type="component" value="Unassembled WGS sequence"/>
</dbReference>
<gene>
    <name evidence="2" type="ORF">M3P05_12225</name>
</gene>
<keyword evidence="1" id="KW-1133">Transmembrane helix</keyword>
<organism evidence="2 3">
    <name type="scientific">Parendozoicomonas callyspongiae</name>
    <dbReference type="NCBI Taxonomy" id="2942213"/>
    <lineage>
        <taxon>Bacteria</taxon>
        <taxon>Pseudomonadati</taxon>
        <taxon>Pseudomonadota</taxon>
        <taxon>Gammaproteobacteria</taxon>
        <taxon>Oceanospirillales</taxon>
        <taxon>Endozoicomonadaceae</taxon>
        <taxon>Parendozoicomonas</taxon>
    </lineage>
</organism>
<proteinExistence type="predicted"/>
<keyword evidence="3" id="KW-1185">Reference proteome</keyword>
<sequence length="86" mass="9598">MSPMLFMVTGGTFGIIGLGMTLIQYTFQNVHLISVRVLKLFTLFGLLALLSFGIPMLGSGSDWFWFTLILPLLATTHIYWVALKNT</sequence>
<evidence type="ECO:0000313" key="2">
    <source>
        <dbReference type="EMBL" id="MCL6270693.1"/>
    </source>
</evidence>
<evidence type="ECO:0000256" key="1">
    <source>
        <dbReference type="SAM" id="Phobius"/>
    </source>
</evidence>
<reference evidence="2 3" key="1">
    <citation type="submission" date="2022-05" db="EMBL/GenBank/DDBJ databases">
        <authorList>
            <person name="Park J.-S."/>
        </authorList>
    </citation>
    <scope>NUCLEOTIDE SEQUENCE [LARGE SCALE GENOMIC DNA]</scope>
    <source>
        <strain evidence="2 3">2012CJ34-2</strain>
    </source>
</reference>
<dbReference type="EMBL" id="JAMFLX010000015">
    <property type="protein sequence ID" value="MCL6270693.1"/>
    <property type="molecule type" value="Genomic_DNA"/>
</dbReference>
<protein>
    <submittedName>
        <fullName evidence="2">Uncharacterized protein</fullName>
    </submittedName>
</protein>
<feature type="transmembrane region" description="Helical" evidence="1">
    <location>
        <begin position="6"/>
        <end position="25"/>
    </location>
</feature>
<dbReference type="RefSeq" id="WP_249699957.1">
    <property type="nucleotide sequence ID" value="NZ_JAMFLX010000015.1"/>
</dbReference>
<keyword evidence="1" id="KW-0812">Transmembrane</keyword>
<feature type="transmembrane region" description="Helical" evidence="1">
    <location>
        <begin position="63"/>
        <end position="83"/>
    </location>
</feature>
<comment type="caution">
    <text evidence="2">The sequence shown here is derived from an EMBL/GenBank/DDBJ whole genome shotgun (WGS) entry which is preliminary data.</text>
</comment>
<evidence type="ECO:0000313" key="3">
    <source>
        <dbReference type="Proteomes" id="UP001203338"/>
    </source>
</evidence>
<name>A0ABT0PH39_9GAMM</name>
<keyword evidence="1" id="KW-0472">Membrane</keyword>